<feature type="binding site" evidence="10">
    <location>
        <begin position="245"/>
        <end position="251"/>
    </location>
    <ligand>
        <name>GTP</name>
        <dbReference type="ChEBI" id="CHEBI:37565"/>
    </ligand>
</feature>
<dbReference type="NCBIfam" id="TIGR00450">
    <property type="entry name" value="mnmE_trmE_thdF"/>
    <property type="match status" value="1"/>
</dbReference>
<dbReference type="GO" id="GO:0030488">
    <property type="term" value="P:tRNA methylation"/>
    <property type="evidence" value="ECO:0007669"/>
    <property type="project" value="TreeGrafter"/>
</dbReference>
<dbReference type="InterPro" id="IPR018948">
    <property type="entry name" value="GTP-bd_TrmE_N"/>
</dbReference>
<comment type="caution">
    <text evidence="13">The sequence shown here is derived from an EMBL/GenBank/DDBJ whole genome shotgun (WGS) entry which is preliminary data.</text>
</comment>
<keyword evidence="3 10" id="KW-0819">tRNA processing</keyword>
<dbReference type="EC" id="3.6.-.-" evidence="10"/>
<dbReference type="Proteomes" id="UP000541425">
    <property type="component" value="Unassembled WGS sequence"/>
</dbReference>
<feature type="binding site" evidence="10">
    <location>
        <position position="245"/>
    </location>
    <ligand>
        <name>K(+)</name>
        <dbReference type="ChEBI" id="CHEBI:29103"/>
    </ligand>
</feature>
<dbReference type="InterPro" id="IPR027266">
    <property type="entry name" value="TrmE/GcvT-like"/>
</dbReference>
<evidence type="ECO:0000256" key="3">
    <source>
        <dbReference type="ARBA" id="ARBA00022694"/>
    </source>
</evidence>
<dbReference type="AlphaFoldDB" id="A0A7W5UFG4"/>
<keyword evidence="6 10" id="KW-0378">Hydrolase</keyword>
<feature type="binding site" evidence="10">
    <location>
        <position position="250"/>
    </location>
    <ligand>
        <name>K(+)</name>
        <dbReference type="ChEBI" id="CHEBI:29103"/>
    </ligand>
</feature>
<feature type="binding site" evidence="10">
    <location>
        <position position="247"/>
    </location>
    <ligand>
        <name>K(+)</name>
        <dbReference type="ChEBI" id="CHEBI:29103"/>
    </ligand>
</feature>
<dbReference type="CDD" id="cd04164">
    <property type="entry name" value="trmE"/>
    <property type="match status" value="1"/>
</dbReference>
<dbReference type="FunFam" id="3.40.50.300:FF:001376">
    <property type="entry name" value="tRNA modification GTPase MnmE"/>
    <property type="match status" value="1"/>
</dbReference>
<protein>
    <recommendedName>
        <fullName evidence="10">tRNA modification GTPase MnmE</fullName>
        <ecNumber evidence="10">3.6.-.-</ecNumber>
    </recommendedName>
</protein>
<dbReference type="Pfam" id="PF01926">
    <property type="entry name" value="MMR_HSR1"/>
    <property type="match status" value="1"/>
</dbReference>
<gene>
    <name evidence="10" type="primary">mnmE</name>
    <name evidence="10" type="synonym">trmE</name>
    <name evidence="13" type="ORF">FHS60_001698</name>
</gene>
<feature type="binding site" evidence="10">
    <location>
        <begin position="226"/>
        <end position="231"/>
    </location>
    <ligand>
        <name>GTP</name>
        <dbReference type="ChEBI" id="CHEBI:37565"/>
    </ligand>
</feature>
<keyword evidence="9 10" id="KW-0342">GTP-binding</keyword>
<dbReference type="GO" id="GO:0042802">
    <property type="term" value="F:identical protein binding"/>
    <property type="evidence" value="ECO:0007669"/>
    <property type="project" value="UniProtKB-ARBA"/>
</dbReference>
<evidence type="ECO:0000256" key="7">
    <source>
        <dbReference type="ARBA" id="ARBA00022842"/>
    </source>
</evidence>
<feature type="binding site" evidence="10">
    <location>
        <position position="468"/>
    </location>
    <ligand>
        <name>(6S)-5-formyl-5,6,7,8-tetrahydrofolate</name>
        <dbReference type="ChEBI" id="CHEBI:57457"/>
    </ligand>
</feature>
<dbReference type="GO" id="GO:0046872">
    <property type="term" value="F:metal ion binding"/>
    <property type="evidence" value="ECO:0007669"/>
    <property type="project" value="UniProtKB-KW"/>
</dbReference>
<evidence type="ECO:0000256" key="11">
    <source>
        <dbReference type="RuleBase" id="RU003313"/>
    </source>
</evidence>
<keyword evidence="7 10" id="KW-0460">Magnesium</keyword>
<dbReference type="NCBIfam" id="TIGR00231">
    <property type="entry name" value="small_GTP"/>
    <property type="match status" value="1"/>
</dbReference>
<evidence type="ECO:0000256" key="1">
    <source>
        <dbReference type="ARBA" id="ARBA00011043"/>
    </source>
</evidence>
<comment type="subcellular location">
    <subcellularLocation>
        <location evidence="10">Cytoplasm</location>
    </subcellularLocation>
</comment>
<evidence type="ECO:0000256" key="6">
    <source>
        <dbReference type="ARBA" id="ARBA00022801"/>
    </source>
</evidence>
<dbReference type="PANTHER" id="PTHR42714:SF2">
    <property type="entry name" value="TRNA MODIFICATION GTPASE GTPBP3, MITOCHONDRIAL"/>
    <property type="match status" value="1"/>
</dbReference>
<dbReference type="GO" id="GO:0002098">
    <property type="term" value="P:tRNA wobble uridine modification"/>
    <property type="evidence" value="ECO:0007669"/>
    <property type="project" value="TreeGrafter"/>
</dbReference>
<keyword evidence="4 10" id="KW-0479">Metal-binding</keyword>
<keyword evidence="5 10" id="KW-0547">Nucleotide-binding</keyword>
<dbReference type="InterPro" id="IPR006073">
    <property type="entry name" value="GTP-bd"/>
</dbReference>
<comment type="subunit">
    <text evidence="10">Homodimer. Heterotetramer of two MnmE and two MnmG subunits.</text>
</comment>
<evidence type="ECO:0000313" key="14">
    <source>
        <dbReference type="Proteomes" id="UP000541425"/>
    </source>
</evidence>
<dbReference type="Gene3D" id="1.20.120.430">
    <property type="entry name" value="tRNA modification GTPase MnmE domain 2"/>
    <property type="match status" value="1"/>
</dbReference>
<dbReference type="NCBIfam" id="NF003661">
    <property type="entry name" value="PRK05291.1-3"/>
    <property type="match status" value="1"/>
</dbReference>
<dbReference type="RefSeq" id="WP_183697362.1">
    <property type="nucleotide sequence ID" value="NZ_JACICA010000009.1"/>
</dbReference>
<comment type="caution">
    <text evidence="10">Lacks conserved residue(s) required for the propagation of feature annotation.</text>
</comment>
<dbReference type="CDD" id="cd14858">
    <property type="entry name" value="TrmE_N"/>
    <property type="match status" value="1"/>
</dbReference>
<dbReference type="InterPro" id="IPR025867">
    <property type="entry name" value="MnmE_helical"/>
</dbReference>
<proteinExistence type="inferred from homology"/>
<dbReference type="HAMAP" id="MF_00379">
    <property type="entry name" value="GTPase_MnmE"/>
    <property type="match status" value="1"/>
</dbReference>
<dbReference type="Gene3D" id="3.30.1360.120">
    <property type="entry name" value="Probable tRNA modification gtpase trme, domain 1"/>
    <property type="match status" value="1"/>
</dbReference>
<dbReference type="Gene3D" id="3.40.50.300">
    <property type="entry name" value="P-loop containing nucleotide triphosphate hydrolases"/>
    <property type="match status" value="1"/>
</dbReference>
<evidence type="ECO:0000313" key="13">
    <source>
        <dbReference type="EMBL" id="MBB3703218.1"/>
    </source>
</evidence>
<feature type="binding site" evidence="10">
    <location>
        <position position="226"/>
    </location>
    <ligand>
        <name>K(+)</name>
        <dbReference type="ChEBI" id="CHEBI:29103"/>
    </ligand>
</feature>
<reference evidence="13 14" key="1">
    <citation type="submission" date="2020-08" db="EMBL/GenBank/DDBJ databases">
        <title>Genomic Encyclopedia of Type Strains, Phase IV (KMG-IV): sequencing the most valuable type-strain genomes for metagenomic binning, comparative biology and taxonomic classification.</title>
        <authorList>
            <person name="Goeker M."/>
        </authorList>
    </citation>
    <scope>NUCLEOTIDE SEQUENCE [LARGE SCALE GENOMIC DNA]</scope>
    <source>
        <strain evidence="13 14">DSM 22548</strain>
    </source>
</reference>
<comment type="cofactor">
    <cofactor evidence="10">
        <name>K(+)</name>
        <dbReference type="ChEBI" id="CHEBI:29103"/>
    </cofactor>
    <text evidence="10">Binds 1 potassium ion per subunit.</text>
</comment>
<name>A0A7W5UFG4_9BACT</name>
<keyword evidence="2 10" id="KW-0963">Cytoplasm</keyword>
<dbReference type="EMBL" id="JACICA010000009">
    <property type="protein sequence ID" value="MBB3703218.1"/>
    <property type="molecule type" value="Genomic_DNA"/>
</dbReference>
<dbReference type="GO" id="GO:0005829">
    <property type="term" value="C:cytosol"/>
    <property type="evidence" value="ECO:0007669"/>
    <property type="project" value="TreeGrafter"/>
</dbReference>
<dbReference type="SUPFAM" id="SSF52540">
    <property type="entry name" value="P-loop containing nucleoside triphosphate hydrolases"/>
    <property type="match status" value="1"/>
</dbReference>
<feature type="binding site" evidence="10">
    <location>
        <position position="251"/>
    </location>
    <ligand>
        <name>Mg(2+)</name>
        <dbReference type="ChEBI" id="CHEBI:18420"/>
    </ligand>
</feature>
<dbReference type="InterPro" id="IPR027368">
    <property type="entry name" value="MnmE_dom2"/>
</dbReference>
<dbReference type="Pfam" id="PF10396">
    <property type="entry name" value="TrmE_N"/>
    <property type="match status" value="1"/>
</dbReference>
<evidence type="ECO:0000256" key="10">
    <source>
        <dbReference type="HAMAP-Rule" id="MF_00379"/>
    </source>
</evidence>
<dbReference type="FunFam" id="3.30.1360.120:FF:000003">
    <property type="entry name" value="tRNA modification GTPase MnmE"/>
    <property type="match status" value="1"/>
</dbReference>
<dbReference type="Pfam" id="PF12631">
    <property type="entry name" value="MnmE_helical"/>
    <property type="match status" value="1"/>
</dbReference>
<dbReference type="PROSITE" id="PS51709">
    <property type="entry name" value="G_TRME"/>
    <property type="match status" value="1"/>
</dbReference>
<feature type="binding site" evidence="10">
    <location>
        <position position="80"/>
    </location>
    <ligand>
        <name>(6S)-5-formyl-5,6,7,8-tetrahydrofolate</name>
        <dbReference type="ChEBI" id="CHEBI:57457"/>
    </ligand>
</feature>
<evidence type="ECO:0000256" key="2">
    <source>
        <dbReference type="ARBA" id="ARBA00022490"/>
    </source>
</evidence>
<sequence>MENTTICAISTAPEGALGIVRVSGPKAIEITEHIFDRPLKNRSANTIVFGHIIDEDCVLDEVLVSIFLAPHSYSGEDAIEISCHGSKYILQRCIELLIQAGCAMAEPGEFTKRAFLNGKMDLSQAEAVADLITSSTKASHHLAMNQMRGNYSMALKNLRDKLLHLTSLLELELDFSDHEDLVFADRTELTKIATDINKHIAQLLKSFRFGNAIKNGIPVAIIGQTNAGKSTILNALVGEEKAIVSNIHGTTRDIIEDVVNIEGIPFRFIDTAGLRNTTDTIERLGIERSYVQLEKADIVLWVIDALFLENDIQDLSERILPHCENKQLVLVINKCDLAADTPQGAAKIKESVEKLLKSCPKETHKIMMTAHQEKDISRLQNIFPTLIDRTKFEGATSSIVVTNLRHYDAFNRAKKSIEQALSALHLGLSGELISEDLRSCIRALSEIVGEVNTQEVLSNIFSKFCIGK</sequence>
<feature type="binding site" evidence="10">
    <location>
        <begin position="270"/>
        <end position="273"/>
    </location>
    <ligand>
        <name>GTP</name>
        <dbReference type="ChEBI" id="CHEBI:37565"/>
    </ligand>
</feature>
<feature type="binding site" evidence="10">
    <location>
        <position position="21"/>
    </location>
    <ligand>
        <name>(6S)-5-formyl-5,6,7,8-tetrahydrofolate</name>
        <dbReference type="ChEBI" id="CHEBI:57457"/>
    </ligand>
</feature>
<evidence type="ECO:0000256" key="8">
    <source>
        <dbReference type="ARBA" id="ARBA00022958"/>
    </source>
</evidence>
<dbReference type="InterPro" id="IPR005225">
    <property type="entry name" value="Small_GTP-bd"/>
</dbReference>
<comment type="similarity">
    <text evidence="1 10 11">Belongs to the TRAFAC class TrmE-Era-EngA-EngB-Septin-like GTPase superfamily. TrmE GTPase family.</text>
</comment>
<feature type="binding site" evidence="10">
    <location>
        <position position="119"/>
    </location>
    <ligand>
        <name>(6S)-5-formyl-5,6,7,8-tetrahydrofolate</name>
        <dbReference type="ChEBI" id="CHEBI:57457"/>
    </ligand>
</feature>
<dbReference type="GO" id="GO:0003924">
    <property type="term" value="F:GTPase activity"/>
    <property type="evidence" value="ECO:0007669"/>
    <property type="project" value="UniProtKB-UniRule"/>
</dbReference>
<feature type="binding site" evidence="10">
    <location>
        <position position="230"/>
    </location>
    <ligand>
        <name>Mg(2+)</name>
        <dbReference type="ChEBI" id="CHEBI:18420"/>
    </ligand>
</feature>
<evidence type="ECO:0000259" key="12">
    <source>
        <dbReference type="PROSITE" id="PS51709"/>
    </source>
</evidence>
<accession>A0A7W5UFG4</accession>
<organism evidence="13 14">
    <name type="scientific">Alloprevotella rava</name>
    <dbReference type="NCBI Taxonomy" id="671218"/>
    <lineage>
        <taxon>Bacteria</taxon>
        <taxon>Pseudomonadati</taxon>
        <taxon>Bacteroidota</taxon>
        <taxon>Bacteroidia</taxon>
        <taxon>Bacteroidales</taxon>
        <taxon>Prevotellaceae</taxon>
        <taxon>Alloprevotella</taxon>
    </lineage>
</organism>
<comment type="function">
    <text evidence="10">Exhibits a very high intrinsic GTPase hydrolysis rate. Involved in the addition of a carboxymethylaminomethyl (cmnm) group at the wobble position (U34) of certain tRNAs, forming tRNA-cmnm(5)s(2)U34.</text>
</comment>
<dbReference type="GO" id="GO:0005525">
    <property type="term" value="F:GTP binding"/>
    <property type="evidence" value="ECO:0007669"/>
    <property type="project" value="UniProtKB-UniRule"/>
</dbReference>
<dbReference type="InterPro" id="IPR004520">
    <property type="entry name" value="GTPase_MnmE"/>
</dbReference>
<feature type="domain" description="TrmE-type G" evidence="12">
    <location>
        <begin position="216"/>
        <end position="388"/>
    </location>
</feature>
<evidence type="ECO:0000256" key="9">
    <source>
        <dbReference type="ARBA" id="ARBA00023134"/>
    </source>
</evidence>
<dbReference type="InterPro" id="IPR027417">
    <property type="entry name" value="P-loop_NTPase"/>
</dbReference>
<evidence type="ECO:0000256" key="4">
    <source>
        <dbReference type="ARBA" id="ARBA00022723"/>
    </source>
</evidence>
<keyword evidence="8 10" id="KW-0630">Potassium</keyword>
<evidence type="ECO:0000256" key="5">
    <source>
        <dbReference type="ARBA" id="ARBA00022741"/>
    </source>
</evidence>
<dbReference type="InterPro" id="IPR031168">
    <property type="entry name" value="G_TrmE"/>
</dbReference>
<dbReference type="PANTHER" id="PTHR42714">
    <property type="entry name" value="TRNA MODIFICATION GTPASE GTPBP3"/>
    <property type="match status" value="1"/>
</dbReference>